<evidence type="ECO:0000256" key="1">
    <source>
        <dbReference type="SAM" id="SignalP"/>
    </source>
</evidence>
<dbReference type="Proteomes" id="UP000515804">
    <property type="component" value="Chromosome"/>
</dbReference>
<gene>
    <name evidence="3" type="ORF">H9L16_01760</name>
</gene>
<name>A0A7G9SRB5_9GAMM</name>
<dbReference type="InterPro" id="IPR025164">
    <property type="entry name" value="Toastrack_DUF4097"/>
</dbReference>
<dbReference type="EMBL" id="CP060719">
    <property type="protein sequence ID" value="QNN70390.1"/>
    <property type="molecule type" value="Genomic_DNA"/>
</dbReference>
<dbReference type="Gene3D" id="2.160.20.120">
    <property type="match status" value="1"/>
</dbReference>
<sequence length="296" mass="31499">MRTLLIRSTLALACLAALPALAGTPIDQTRPLDARGRIEIENLKGRVEVRAWDRQEVKVTGTLGDGVEKFSMDGDRHNLRIEVKYPSRSGRTEPTVLIVQVPILAELEIETVSADIDVHGIASRELSLESVSGDIAANGAPREASVESVSGDVRLTLNSQDVSVDTVSGELVLQGRLNGEVSLETVSGNLRMDSVGERLRSLSAGSVSGDMDLKTGLADGGEIRLESVSGDLLLRLPRDLSAEVSGESFSGDLSAPGAKIQREEFGPGSSFQTRYGAGKGDVRMETFSGDATLRLQ</sequence>
<organism evidence="3 4">
    <name type="scientific">Thermomonas carbonis</name>
    <dbReference type="NCBI Taxonomy" id="1463158"/>
    <lineage>
        <taxon>Bacteria</taxon>
        <taxon>Pseudomonadati</taxon>
        <taxon>Pseudomonadota</taxon>
        <taxon>Gammaproteobacteria</taxon>
        <taxon>Lysobacterales</taxon>
        <taxon>Lysobacteraceae</taxon>
        <taxon>Thermomonas</taxon>
    </lineage>
</organism>
<protein>
    <submittedName>
        <fullName evidence="3">DUF4097 family beta strand repeat protein</fullName>
    </submittedName>
</protein>
<keyword evidence="4" id="KW-1185">Reference proteome</keyword>
<dbReference type="Pfam" id="PF13349">
    <property type="entry name" value="DUF4097"/>
    <property type="match status" value="1"/>
</dbReference>
<evidence type="ECO:0000313" key="4">
    <source>
        <dbReference type="Proteomes" id="UP000515804"/>
    </source>
</evidence>
<keyword evidence="1" id="KW-0732">Signal</keyword>
<dbReference type="AlphaFoldDB" id="A0A7G9SRB5"/>
<reference evidence="3 4" key="1">
    <citation type="submission" date="2020-08" db="EMBL/GenBank/DDBJ databases">
        <title>Genome sequence of Thermomonas carbonis KCTC 42013T.</title>
        <authorList>
            <person name="Hyun D.-W."/>
            <person name="Bae J.-W."/>
        </authorList>
    </citation>
    <scope>NUCLEOTIDE SEQUENCE [LARGE SCALE GENOMIC DNA]</scope>
    <source>
        <strain evidence="3 4">KCTC 42013</strain>
    </source>
</reference>
<evidence type="ECO:0000259" key="2">
    <source>
        <dbReference type="Pfam" id="PF13349"/>
    </source>
</evidence>
<dbReference type="RefSeq" id="WP_187552906.1">
    <property type="nucleotide sequence ID" value="NZ_BMZL01000001.1"/>
</dbReference>
<dbReference type="KEGG" id="tcn:H9L16_01760"/>
<feature type="chain" id="PRO_5028814446" evidence="1">
    <location>
        <begin position="23"/>
        <end position="296"/>
    </location>
</feature>
<proteinExistence type="predicted"/>
<evidence type="ECO:0000313" key="3">
    <source>
        <dbReference type="EMBL" id="QNN70390.1"/>
    </source>
</evidence>
<accession>A0A7G9SRB5</accession>
<feature type="domain" description="DUF4097" evidence="2">
    <location>
        <begin position="37"/>
        <end position="293"/>
    </location>
</feature>
<feature type="signal peptide" evidence="1">
    <location>
        <begin position="1"/>
        <end position="22"/>
    </location>
</feature>